<reference evidence="3" key="1">
    <citation type="submission" date="2018-02" db="EMBL/GenBank/DDBJ databases">
        <title>Genome sequencing of Solimonas sp. HR-BB.</title>
        <authorList>
            <person name="Lee Y."/>
            <person name="Jeon C.O."/>
        </authorList>
    </citation>
    <scope>NUCLEOTIDE SEQUENCE [LARGE SCALE GENOMIC DNA]</scope>
    <source>
        <strain evidence="3">HR-U</strain>
    </source>
</reference>
<evidence type="ECO:0000256" key="1">
    <source>
        <dbReference type="SAM" id="SignalP"/>
    </source>
</evidence>
<name>A0A2S7IPC0_9BACT</name>
<dbReference type="EMBL" id="PTRA01000001">
    <property type="protein sequence ID" value="PQA59509.1"/>
    <property type="molecule type" value="Genomic_DNA"/>
</dbReference>
<accession>A0A2S7IPC0</accession>
<feature type="signal peptide" evidence="1">
    <location>
        <begin position="1"/>
        <end position="24"/>
    </location>
</feature>
<gene>
    <name evidence="2" type="ORF">C5O19_07635</name>
</gene>
<proteinExistence type="predicted"/>
<dbReference type="Proteomes" id="UP000239590">
    <property type="component" value="Unassembled WGS sequence"/>
</dbReference>
<protein>
    <recommendedName>
        <fullName evidence="4">Outer membrane protein beta-barrel domain-containing protein</fullName>
    </recommendedName>
</protein>
<dbReference type="RefSeq" id="WP_102200447.1">
    <property type="nucleotide sequence ID" value="NZ_PTRA01000001.1"/>
</dbReference>
<dbReference type="AlphaFoldDB" id="A0A2S7IPC0"/>
<sequence>MKNFFRISVLLVGVLLAGSHVSFGQAKKYAVGFKVGEPLGLNARMYLNNNRAIDVGLGTYGMLWGRERKYGPHGRFKNTGWTLNANYLFHTGNEGKRFQAYYGFGGQITSRRSFPDRLASINGYENKTGIGASGLAGVEYFLRDSPLSLFADAGLYVELLPVPIFMHVQGGVGVRFNF</sequence>
<dbReference type="InterPro" id="IPR011250">
    <property type="entry name" value="OMP/PagP_B-barrel"/>
</dbReference>
<dbReference type="SUPFAM" id="SSF56925">
    <property type="entry name" value="OMPA-like"/>
    <property type="match status" value="1"/>
</dbReference>
<keyword evidence="1" id="KW-0732">Signal</keyword>
<evidence type="ECO:0008006" key="4">
    <source>
        <dbReference type="Google" id="ProtNLM"/>
    </source>
</evidence>
<evidence type="ECO:0000313" key="3">
    <source>
        <dbReference type="Proteomes" id="UP000239590"/>
    </source>
</evidence>
<dbReference type="OrthoDB" id="9790491at2"/>
<feature type="chain" id="PRO_5015528877" description="Outer membrane protein beta-barrel domain-containing protein" evidence="1">
    <location>
        <begin position="25"/>
        <end position="178"/>
    </location>
</feature>
<keyword evidence="3" id="KW-1185">Reference proteome</keyword>
<dbReference type="Gene3D" id="2.40.160.20">
    <property type="match status" value="1"/>
</dbReference>
<comment type="caution">
    <text evidence="2">The sequence shown here is derived from an EMBL/GenBank/DDBJ whole genome shotgun (WGS) entry which is preliminary data.</text>
</comment>
<organism evidence="2 3">
    <name type="scientific">Siphonobacter curvatus</name>
    <dbReference type="NCBI Taxonomy" id="2094562"/>
    <lineage>
        <taxon>Bacteria</taxon>
        <taxon>Pseudomonadati</taxon>
        <taxon>Bacteroidota</taxon>
        <taxon>Cytophagia</taxon>
        <taxon>Cytophagales</taxon>
        <taxon>Cytophagaceae</taxon>
        <taxon>Siphonobacter</taxon>
    </lineage>
</organism>
<evidence type="ECO:0000313" key="2">
    <source>
        <dbReference type="EMBL" id="PQA59509.1"/>
    </source>
</evidence>